<dbReference type="EMBL" id="CAGS01000554">
    <property type="protein sequence ID" value="CCF85864.1"/>
    <property type="molecule type" value="Genomic_DNA"/>
</dbReference>
<dbReference type="AlphaFoldDB" id="I4EMF1"/>
<feature type="transmembrane region" description="Helical" evidence="1">
    <location>
        <begin position="48"/>
        <end position="72"/>
    </location>
</feature>
<proteinExistence type="predicted"/>
<evidence type="ECO:0000313" key="2">
    <source>
        <dbReference type="EMBL" id="CCF85864.1"/>
    </source>
</evidence>
<evidence type="ECO:0000313" key="3">
    <source>
        <dbReference type="Proteomes" id="UP000004221"/>
    </source>
</evidence>
<dbReference type="InterPro" id="IPR021320">
    <property type="entry name" value="DUF2905"/>
</dbReference>
<keyword evidence="1" id="KW-0472">Membrane</keyword>
<dbReference type="Pfam" id="PF11146">
    <property type="entry name" value="DUF2905"/>
    <property type="match status" value="1"/>
</dbReference>
<keyword evidence="1" id="KW-0812">Transmembrane</keyword>
<evidence type="ECO:0000256" key="1">
    <source>
        <dbReference type="SAM" id="Phobius"/>
    </source>
</evidence>
<keyword evidence="3" id="KW-1185">Reference proteome</keyword>
<reference evidence="2 3" key="1">
    <citation type="journal article" date="2012" name="ISME J.">
        <title>Nitrification expanded: discovery, physiology and genomics of a nitrite-oxidizing bacterium from the phylum Chloroflexi.</title>
        <authorList>
            <person name="Sorokin D.Y."/>
            <person name="Lucker S."/>
            <person name="Vejmelkova D."/>
            <person name="Kostrikina N.A."/>
            <person name="Kleerebezem R."/>
            <person name="Rijpstra W.I."/>
            <person name="Damste J.S."/>
            <person name="Le Paslier D."/>
            <person name="Muyzer G."/>
            <person name="Wagner M."/>
            <person name="van Loosdrecht M.C."/>
            <person name="Daims H."/>
        </authorList>
    </citation>
    <scope>NUCLEOTIDE SEQUENCE [LARGE SCALE GENOMIC DNA]</scope>
    <source>
        <strain evidence="3">none</strain>
    </source>
</reference>
<evidence type="ECO:0008006" key="4">
    <source>
        <dbReference type="Google" id="ProtNLM"/>
    </source>
</evidence>
<dbReference type="PANTHER" id="PTHR36443">
    <property type="entry name" value="BSR5223 PROTEIN"/>
    <property type="match status" value="1"/>
</dbReference>
<keyword evidence="1" id="KW-1133">Transmembrane helix</keyword>
<name>I4EMF1_9BACT</name>
<sequence length="74" mass="8131">MTDLGQIGKLIIIAGVVLIAAGILFLLLGRIPVIGRLPGDFVIRRDHVTIYVPLATMILISLLLTIILNLIFRR</sequence>
<dbReference type="Proteomes" id="UP000004221">
    <property type="component" value="Unassembled WGS sequence"/>
</dbReference>
<protein>
    <recommendedName>
        <fullName evidence="4">DUF2905 domain-containing protein</fullName>
    </recommendedName>
</protein>
<comment type="caution">
    <text evidence="2">The sequence shown here is derived from an EMBL/GenBank/DDBJ whole genome shotgun (WGS) entry which is preliminary data.</text>
</comment>
<feature type="transmembrane region" description="Helical" evidence="1">
    <location>
        <begin position="7"/>
        <end position="28"/>
    </location>
</feature>
<dbReference type="PANTHER" id="PTHR36443:SF1">
    <property type="entry name" value="BSR5223 PROTEIN"/>
    <property type="match status" value="1"/>
</dbReference>
<gene>
    <name evidence="2" type="ORF">NITHO_5980003</name>
</gene>
<organism evidence="2 3">
    <name type="scientific">Nitrolancea hollandica Lb</name>
    <dbReference type="NCBI Taxonomy" id="1129897"/>
    <lineage>
        <taxon>Bacteria</taxon>
        <taxon>Pseudomonadati</taxon>
        <taxon>Thermomicrobiota</taxon>
        <taxon>Thermomicrobia</taxon>
        <taxon>Sphaerobacterales</taxon>
        <taxon>Sphaerobacterineae</taxon>
        <taxon>Sphaerobacteraceae</taxon>
        <taxon>Nitrolancea</taxon>
    </lineage>
</organism>
<dbReference type="RefSeq" id="WP_008481135.1">
    <property type="nucleotide sequence ID" value="NZ_CAGS01000554.1"/>
</dbReference>
<accession>I4EMF1</accession>